<gene>
    <name evidence="2" type="ORF">BM536_005540</name>
</gene>
<dbReference type="RefSeq" id="WP_073491007.1">
    <property type="nucleotide sequence ID" value="NZ_MPOH02000006.1"/>
</dbReference>
<protein>
    <submittedName>
        <fullName evidence="2">Uncharacterized protein</fullName>
    </submittedName>
</protein>
<dbReference type="Proteomes" id="UP000184286">
    <property type="component" value="Unassembled WGS sequence"/>
</dbReference>
<evidence type="ECO:0000313" key="3">
    <source>
        <dbReference type="Proteomes" id="UP000184286"/>
    </source>
</evidence>
<comment type="caution">
    <text evidence="2">The sequence shown here is derived from an EMBL/GenBank/DDBJ whole genome shotgun (WGS) entry which is preliminary data.</text>
</comment>
<proteinExistence type="predicted"/>
<reference evidence="2 3" key="2">
    <citation type="submission" date="2017-02" db="EMBL/GenBank/DDBJ databases">
        <title>Draft genome sequence of Streptomyces phaeoluteigriseus type strain DSM41896.</title>
        <authorList>
            <person name="Salih T.S."/>
            <person name="Algora Gallardo L."/>
            <person name="Melo Santos T."/>
            <person name="Filgueira Martinez S."/>
            <person name="Herron P.R."/>
        </authorList>
    </citation>
    <scope>NUCLEOTIDE SEQUENCE [LARGE SCALE GENOMIC DNA]</scope>
    <source>
        <strain evidence="2 3">DSM 41896</strain>
    </source>
</reference>
<dbReference type="EMBL" id="MPOH02000006">
    <property type="protein sequence ID" value="OQD56858.1"/>
    <property type="molecule type" value="Genomic_DNA"/>
</dbReference>
<feature type="region of interest" description="Disordered" evidence="1">
    <location>
        <begin position="1"/>
        <end position="70"/>
    </location>
</feature>
<name>A0A1V6MWL5_9ACTN</name>
<feature type="region of interest" description="Disordered" evidence="1">
    <location>
        <begin position="123"/>
        <end position="157"/>
    </location>
</feature>
<organism evidence="2 3">
    <name type="scientific">Streptomyces phaeoluteigriseus</name>
    <dbReference type="NCBI Taxonomy" id="114686"/>
    <lineage>
        <taxon>Bacteria</taxon>
        <taxon>Bacillati</taxon>
        <taxon>Actinomycetota</taxon>
        <taxon>Actinomycetes</taxon>
        <taxon>Kitasatosporales</taxon>
        <taxon>Streptomycetaceae</taxon>
        <taxon>Streptomyces</taxon>
        <taxon>Streptomyces aurantiacus group</taxon>
    </lineage>
</organism>
<accession>A0A1V6MWL5</accession>
<feature type="compositionally biased region" description="Basic and acidic residues" evidence="1">
    <location>
        <begin position="133"/>
        <end position="157"/>
    </location>
</feature>
<sequence>MTHGGGGADRERRLFAEADEGGALAAPVSERAPVADRTREPQRGRGRVVVLHPRPGPLTPVFPRDCDGRRPVHRAQPVFAKDPHRKDLLLVHEHFHGGNGAGFGASHRTGRTGLVAATATLCHSHSHSHSHGHGTDDRRRGGRESLKSVRGRGEPLS</sequence>
<dbReference type="AlphaFoldDB" id="A0A1V6MWL5"/>
<evidence type="ECO:0000256" key="1">
    <source>
        <dbReference type="SAM" id="MobiDB-lite"/>
    </source>
</evidence>
<dbReference type="STRING" id="114686.BM536_005540"/>
<evidence type="ECO:0000313" key="2">
    <source>
        <dbReference type="EMBL" id="OQD56858.1"/>
    </source>
</evidence>
<feature type="compositionally biased region" description="Basic and acidic residues" evidence="1">
    <location>
        <begin position="33"/>
        <end position="43"/>
    </location>
</feature>
<reference evidence="3" key="1">
    <citation type="submission" date="2016-11" db="EMBL/GenBank/DDBJ databases">
        <authorList>
            <person name="Schniete J.K."/>
            <person name="Salih T."/>
            <person name="Algora Gallardo L."/>
            <person name="Martinez Fernandez S."/>
            <person name="Herron P.R."/>
        </authorList>
    </citation>
    <scope>NUCLEOTIDE SEQUENCE [LARGE SCALE GENOMIC DNA]</scope>
    <source>
        <strain evidence="3">DSM 41896</strain>
    </source>
</reference>